<feature type="region of interest" description="Disordered" evidence="1">
    <location>
        <begin position="1"/>
        <end position="34"/>
    </location>
</feature>
<sequence>MGDKSPKNKKKQLRKIAEKKAAAHKEQENTLKSE</sequence>
<evidence type="ECO:0000256" key="1">
    <source>
        <dbReference type="SAM" id="MobiDB-lite"/>
    </source>
</evidence>
<organism evidence="2 3">
    <name type="scientific">Lucifera butyrica</name>
    <dbReference type="NCBI Taxonomy" id="1351585"/>
    <lineage>
        <taxon>Bacteria</taxon>
        <taxon>Bacillati</taxon>
        <taxon>Bacillota</taxon>
        <taxon>Negativicutes</taxon>
        <taxon>Veillonellales</taxon>
        <taxon>Veillonellaceae</taxon>
        <taxon>Lucifera</taxon>
    </lineage>
</organism>
<dbReference type="Proteomes" id="UP000277811">
    <property type="component" value="Unassembled WGS sequence"/>
</dbReference>
<protein>
    <submittedName>
        <fullName evidence="2">Uncharacterized protein</fullName>
    </submittedName>
</protein>
<accession>A0A498R9D6</accession>
<dbReference type="EMBL" id="UPPP01000083">
    <property type="protein sequence ID" value="VBB08144.1"/>
    <property type="molecule type" value="Genomic_DNA"/>
</dbReference>
<dbReference type="AlphaFoldDB" id="A0A498R9D6"/>
<proteinExistence type="predicted"/>
<evidence type="ECO:0000313" key="2">
    <source>
        <dbReference type="EMBL" id="VBB08144.1"/>
    </source>
</evidence>
<reference evidence="2 3" key="1">
    <citation type="submission" date="2018-06" db="EMBL/GenBank/DDBJ databases">
        <authorList>
            <person name="Strepis N."/>
        </authorList>
    </citation>
    <scope>NUCLEOTIDE SEQUENCE [LARGE SCALE GENOMIC DNA]</scope>
    <source>
        <strain evidence="2">LUCI</strain>
    </source>
</reference>
<feature type="compositionally biased region" description="Basic and acidic residues" evidence="1">
    <location>
        <begin position="15"/>
        <end position="34"/>
    </location>
</feature>
<evidence type="ECO:0000313" key="3">
    <source>
        <dbReference type="Proteomes" id="UP000277811"/>
    </source>
</evidence>
<name>A0A498R9D6_9FIRM</name>
<keyword evidence="3" id="KW-1185">Reference proteome</keyword>
<gene>
    <name evidence="2" type="ORF">LUCI_3409</name>
</gene>